<accession>A0A4Q2KQ21</accession>
<keyword evidence="2" id="KW-0449">Lipoprotein</keyword>
<dbReference type="Gene3D" id="1.20.1600.10">
    <property type="entry name" value="Outer membrane efflux proteins (OEP)"/>
    <property type="match status" value="1"/>
</dbReference>
<dbReference type="GO" id="GO:0005886">
    <property type="term" value="C:plasma membrane"/>
    <property type="evidence" value="ECO:0007669"/>
    <property type="project" value="UniProtKB-SubCell"/>
</dbReference>
<comment type="similarity">
    <text evidence="1 2">Belongs to the outer membrane factor (OMF) (TC 1.B.17) family.</text>
</comment>
<name>A0A4Q2KQ21_9SPHN</name>
<gene>
    <name evidence="4" type="ORF">ETX26_03025</name>
</gene>
<evidence type="ECO:0000256" key="3">
    <source>
        <dbReference type="SAM" id="Coils"/>
    </source>
</evidence>
<dbReference type="PANTHER" id="PTHR30203:SF21">
    <property type="entry name" value="OUTER MEMBRANE COMPONENT OF MULTIDRUG EFFLUX PUMP-RELATED"/>
    <property type="match status" value="1"/>
</dbReference>
<dbReference type="Pfam" id="PF02321">
    <property type="entry name" value="OEP"/>
    <property type="match status" value="2"/>
</dbReference>
<dbReference type="InterPro" id="IPR010131">
    <property type="entry name" value="MdtP/NodT-like"/>
</dbReference>
<dbReference type="Gene3D" id="2.20.200.10">
    <property type="entry name" value="Outer membrane efflux proteins (OEP)"/>
    <property type="match status" value="1"/>
</dbReference>
<keyword evidence="3" id="KW-0175">Coiled coil</keyword>
<dbReference type="PROSITE" id="PS51257">
    <property type="entry name" value="PROKAR_LIPOPROTEIN"/>
    <property type="match status" value="1"/>
</dbReference>
<dbReference type="NCBIfam" id="TIGR01845">
    <property type="entry name" value="outer_NodT"/>
    <property type="match status" value="1"/>
</dbReference>
<sequence length="469" mass="49921">MKFRSLALSTLSALVLSGCAVGPDYAPTPPRPASSGPFLSADDPAFTPAPLPADWWRLYEDPVLDSLVQDALRANTDVRQALARIERARAGLRGARGDRLPQSAIGAGATYGRVPEGQVPPGADREDWSYDAGIDVSYEVDLFGRVSRGIEAAQADLAASEADANAVRVMVVADTTRAYADAASGAERLRVAREIVELMNQSLALTRKRHEAGLESGLAVARIATLRDQRAAEIPLLEAARAAALFRLATLTGRAPAELPPIAGERSIVLEIEQPLPVGDGAQLLARRPDVRAAERRLAASTARIGVATADLYPRITFGGSIGSTGPDVGDIFTGGPLRWLLGPLLSWTFPNQEPVRARIDAAEADTKGALAAFDGAVLVALEETETALSNYARAIERRRALQSAREEAERAFRIVGAQQREGQINSLDRLDAERTLAETRAQLAAQDAEVSRAQIDVFRTLGGGWSGG</sequence>
<dbReference type="PANTHER" id="PTHR30203">
    <property type="entry name" value="OUTER MEMBRANE CATION EFFLUX PROTEIN"/>
    <property type="match status" value="1"/>
</dbReference>
<evidence type="ECO:0000256" key="1">
    <source>
        <dbReference type="ARBA" id="ARBA00007613"/>
    </source>
</evidence>
<dbReference type="SUPFAM" id="SSF56954">
    <property type="entry name" value="Outer membrane efflux proteins (OEP)"/>
    <property type="match status" value="1"/>
</dbReference>
<dbReference type="GO" id="GO:0015562">
    <property type="term" value="F:efflux transmembrane transporter activity"/>
    <property type="evidence" value="ECO:0007669"/>
    <property type="project" value="InterPro"/>
</dbReference>
<protein>
    <submittedName>
        <fullName evidence="4">TolC family protein</fullName>
    </submittedName>
</protein>
<dbReference type="Proteomes" id="UP000293623">
    <property type="component" value="Unassembled WGS sequence"/>
</dbReference>
<dbReference type="RefSeq" id="WP_129523202.1">
    <property type="nucleotide sequence ID" value="NZ_SDPV01000001.1"/>
</dbReference>
<evidence type="ECO:0000313" key="5">
    <source>
        <dbReference type="Proteomes" id="UP000293623"/>
    </source>
</evidence>
<keyword evidence="2" id="KW-0812">Transmembrane</keyword>
<comment type="caution">
    <text evidence="4">The sequence shown here is derived from an EMBL/GenBank/DDBJ whole genome shotgun (WGS) entry which is preliminary data.</text>
</comment>
<feature type="signal peptide" evidence="2">
    <location>
        <begin position="1"/>
        <end position="26"/>
    </location>
</feature>
<reference evidence="4 5" key="1">
    <citation type="submission" date="2019-01" db="EMBL/GenBank/DDBJ databases">
        <title>Altererythrobacter rhizovicinus sp. nov., isolated from the rhizosphere soil of Haloxylon ammodendron.</title>
        <authorList>
            <person name="Li H.-P."/>
            <person name="Gou J.-Y."/>
            <person name="Yao D."/>
            <person name="Han Q.-Q."/>
            <person name="Shao K.-Z."/>
            <person name="Zhao Q."/>
            <person name="Zhang J.-L."/>
        </authorList>
    </citation>
    <scope>NUCLEOTIDE SEQUENCE [LARGE SCALE GENOMIC DNA]</scope>
    <source>
        <strain evidence="4 5">AY-3R</strain>
    </source>
</reference>
<dbReference type="InterPro" id="IPR003423">
    <property type="entry name" value="OMP_efflux"/>
</dbReference>
<dbReference type="AlphaFoldDB" id="A0A4Q2KQ21"/>
<keyword evidence="2" id="KW-0564">Palmitate</keyword>
<keyword evidence="2" id="KW-1134">Transmembrane beta strand</keyword>
<evidence type="ECO:0000256" key="2">
    <source>
        <dbReference type="RuleBase" id="RU362097"/>
    </source>
</evidence>
<feature type="coiled-coil region" evidence="3">
    <location>
        <begin position="392"/>
        <end position="457"/>
    </location>
</feature>
<evidence type="ECO:0000313" key="4">
    <source>
        <dbReference type="EMBL" id="RXZ65722.1"/>
    </source>
</evidence>
<organism evidence="4 5">
    <name type="scientific">Pelagerythrobacter rhizovicinus</name>
    <dbReference type="NCBI Taxonomy" id="2268576"/>
    <lineage>
        <taxon>Bacteria</taxon>
        <taxon>Pseudomonadati</taxon>
        <taxon>Pseudomonadota</taxon>
        <taxon>Alphaproteobacteria</taxon>
        <taxon>Sphingomonadales</taxon>
        <taxon>Erythrobacteraceae</taxon>
        <taxon>Pelagerythrobacter</taxon>
    </lineage>
</organism>
<keyword evidence="2" id="KW-0472">Membrane</keyword>
<dbReference type="EMBL" id="SDPV01000001">
    <property type="protein sequence ID" value="RXZ65722.1"/>
    <property type="molecule type" value="Genomic_DNA"/>
</dbReference>
<keyword evidence="2" id="KW-0732">Signal</keyword>
<dbReference type="OrthoDB" id="9770517at2"/>
<feature type="chain" id="PRO_5020954020" evidence="2">
    <location>
        <begin position="27"/>
        <end position="469"/>
    </location>
</feature>
<proteinExistence type="inferred from homology"/>
<comment type="subcellular location">
    <subcellularLocation>
        <location evidence="2">Cell membrane</location>
        <topology evidence="2">Lipid-anchor</topology>
    </subcellularLocation>
</comment>
<keyword evidence="5" id="KW-1185">Reference proteome</keyword>